<dbReference type="InterPro" id="IPR010982">
    <property type="entry name" value="Lambda_DNA-bd_dom_sf"/>
</dbReference>
<feature type="domain" description="HTH cro/C1-type" evidence="1">
    <location>
        <begin position="8"/>
        <end position="63"/>
    </location>
</feature>
<dbReference type="Pfam" id="PF01381">
    <property type="entry name" value="HTH_3"/>
    <property type="match status" value="1"/>
</dbReference>
<organism evidence="2 3">
    <name type="scientific">Candidatus Megaera venefica</name>
    <dbReference type="NCBI Taxonomy" id="2055910"/>
    <lineage>
        <taxon>Bacteria</taxon>
        <taxon>Pseudomonadati</taxon>
        <taxon>Pseudomonadota</taxon>
        <taxon>Alphaproteobacteria</taxon>
        <taxon>Rickettsiales</taxon>
        <taxon>Rickettsiaceae</taxon>
        <taxon>Candidatus Megaera</taxon>
    </lineage>
</organism>
<dbReference type="CDD" id="cd00093">
    <property type="entry name" value="HTH_XRE"/>
    <property type="match status" value="1"/>
</dbReference>
<dbReference type="RefSeq" id="WP_322777124.1">
    <property type="nucleotide sequence ID" value="NZ_JARJFB010000096.1"/>
</dbReference>
<name>A0ABU5NDF4_9RICK</name>
<dbReference type="PROSITE" id="PS50943">
    <property type="entry name" value="HTH_CROC1"/>
    <property type="match status" value="1"/>
</dbReference>
<sequence length="142" mass="16156">MTNLQNRIRELMAQKDINAVKIEKTTGLNRNTVYSILAGNSKTPSAQNLQLIAKALGVSLEFLLLDVEKIMIENLTAEQIKIFCDATNSVTTSIIEKKINISLEKLVALIKEVYQYSIEAEAESPHIDDKFLRWTIDKYHKF</sequence>
<dbReference type="EMBL" id="JARJFB010000096">
    <property type="protein sequence ID" value="MEA0971221.1"/>
    <property type="molecule type" value="Genomic_DNA"/>
</dbReference>
<evidence type="ECO:0000313" key="2">
    <source>
        <dbReference type="EMBL" id="MEA0971221.1"/>
    </source>
</evidence>
<accession>A0ABU5NDF4</accession>
<dbReference type="SMART" id="SM00530">
    <property type="entry name" value="HTH_XRE"/>
    <property type="match status" value="1"/>
</dbReference>
<proteinExistence type="predicted"/>
<dbReference type="Gene3D" id="1.10.260.40">
    <property type="entry name" value="lambda repressor-like DNA-binding domains"/>
    <property type="match status" value="1"/>
</dbReference>
<dbReference type="SUPFAM" id="SSF47413">
    <property type="entry name" value="lambda repressor-like DNA-binding domains"/>
    <property type="match status" value="1"/>
</dbReference>
<evidence type="ECO:0000259" key="1">
    <source>
        <dbReference type="PROSITE" id="PS50943"/>
    </source>
</evidence>
<keyword evidence="3" id="KW-1185">Reference proteome</keyword>
<protein>
    <submittedName>
        <fullName evidence="2">Helix-turn-helix transcriptional regulator</fullName>
    </submittedName>
</protein>
<reference evidence="2 3" key="1">
    <citation type="submission" date="2023-03" db="EMBL/GenBank/DDBJ databases">
        <title>Host association and intracellularity evolved multiple times independently in the Rickettsiales.</title>
        <authorList>
            <person name="Castelli M."/>
            <person name="Nardi T."/>
            <person name="Gammuto L."/>
            <person name="Bellinzona G."/>
            <person name="Sabaneyeva E."/>
            <person name="Potekhin A."/>
            <person name="Serra V."/>
            <person name="Petroni G."/>
            <person name="Sassera D."/>
        </authorList>
    </citation>
    <scope>NUCLEOTIDE SEQUENCE [LARGE SCALE GENOMIC DNA]</scope>
    <source>
        <strain evidence="2 3">Sr 2-6</strain>
    </source>
</reference>
<dbReference type="Proteomes" id="UP001291687">
    <property type="component" value="Unassembled WGS sequence"/>
</dbReference>
<gene>
    <name evidence="2" type="ORF">Megvenef_01194</name>
</gene>
<evidence type="ECO:0000313" key="3">
    <source>
        <dbReference type="Proteomes" id="UP001291687"/>
    </source>
</evidence>
<dbReference type="InterPro" id="IPR001387">
    <property type="entry name" value="Cro/C1-type_HTH"/>
</dbReference>
<comment type="caution">
    <text evidence="2">The sequence shown here is derived from an EMBL/GenBank/DDBJ whole genome shotgun (WGS) entry which is preliminary data.</text>
</comment>